<dbReference type="EMBL" id="JANGAC010000015">
    <property type="protein sequence ID" value="MCQ4924816.1"/>
    <property type="molecule type" value="Genomic_DNA"/>
</dbReference>
<name>A0ABT1SEB0_9FIRM</name>
<evidence type="ECO:0000313" key="1">
    <source>
        <dbReference type="EMBL" id="MCQ4924816.1"/>
    </source>
</evidence>
<proteinExistence type="predicted"/>
<keyword evidence="2" id="KW-1185">Reference proteome</keyword>
<organism evidence="1 2">
    <name type="scientific">Tissierella carlieri</name>
    <dbReference type="NCBI Taxonomy" id="689904"/>
    <lineage>
        <taxon>Bacteria</taxon>
        <taxon>Bacillati</taxon>
        <taxon>Bacillota</taxon>
        <taxon>Tissierellia</taxon>
        <taxon>Tissierellales</taxon>
        <taxon>Tissierellaceae</taxon>
        <taxon>Tissierella</taxon>
    </lineage>
</organism>
<evidence type="ECO:0000313" key="2">
    <source>
        <dbReference type="Proteomes" id="UP001524478"/>
    </source>
</evidence>
<protein>
    <submittedName>
        <fullName evidence="1">Uncharacterized protein</fullName>
    </submittedName>
</protein>
<comment type="caution">
    <text evidence="1">The sequence shown here is derived from an EMBL/GenBank/DDBJ whole genome shotgun (WGS) entry which is preliminary data.</text>
</comment>
<accession>A0ABT1SEB0</accession>
<dbReference type="Proteomes" id="UP001524478">
    <property type="component" value="Unassembled WGS sequence"/>
</dbReference>
<dbReference type="RefSeq" id="WP_256312406.1">
    <property type="nucleotide sequence ID" value="NZ_JANGAC010000015.1"/>
</dbReference>
<reference evidence="1 2" key="1">
    <citation type="submission" date="2022-06" db="EMBL/GenBank/DDBJ databases">
        <title>Isolation of gut microbiota from human fecal samples.</title>
        <authorList>
            <person name="Pamer E.G."/>
            <person name="Barat B."/>
            <person name="Waligurski E."/>
            <person name="Medina S."/>
            <person name="Paddock L."/>
            <person name="Mostad J."/>
        </authorList>
    </citation>
    <scope>NUCLEOTIDE SEQUENCE [LARGE SCALE GENOMIC DNA]</scope>
    <source>
        <strain evidence="1 2">DFI.7.95</strain>
    </source>
</reference>
<sequence length="319" mass="38030">MTKMSFERLLLNLFQEDYNEGKRYGYISQLSIITTKSLIPMMNEEGVRIDYTRFLEEFKLWLNYRIGGNSSLLNTQGRVNPSLYWNDKDDSIISRIIPLVLANQRYEIIEEETIRNILFTSGNLQFLFETIAIVHLLYLVLRDEDNIIEKLKENIIGFSQTNYMDKYKKHYRIEIENYSGNFKVEFEREKIHLLNFLNGIINNRYLSLEDILKVLDKEESKTLIGKVLYDFLYDSNKEYNLPRFYINLGEYIISLRKSRIDPDKLKIKEYILPDIFNFNEGDVFFHSLLKEAKVIKKEVKDDTLTSLIQTKTGMYLFKR</sequence>
<gene>
    <name evidence="1" type="ORF">NE686_17070</name>
</gene>